<dbReference type="AlphaFoldDB" id="A0A9J5XLN9"/>
<organism evidence="2 3">
    <name type="scientific">Solanum commersonii</name>
    <name type="common">Commerson's wild potato</name>
    <name type="synonym">Commerson's nightshade</name>
    <dbReference type="NCBI Taxonomy" id="4109"/>
    <lineage>
        <taxon>Eukaryota</taxon>
        <taxon>Viridiplantae</taxon>
        <taxon>Streptophyta</taxon>
        <taxon>Embryophyta</taxon>
        <taxon>Tracheophyta</taxon>
        <taxon>Spermatophyta</taxon>
        <taxon>Magnoliopsida</taxon>
        <taxon>eudicotyledons</taxon>
        <taxon>Gunneridae</taxon>
        <taxon>Pentapetalae</taxon>
        <taxon>asterids</taxon>
        <taxon>lamiids</taxon>
        <taxon>Solanales</taxon>
        <taxon>Solanaceae</taxon>
        <taxon>Solanoideae</taxon>
        <taxon>Solaneae</taxon>
        <taxon>Solanum</taxon>
    </lineage>
</organism>
<feature type="compositionally biased region" description="Basic residues" evidence="1">
    <location>
        <begin position="1"/>
        <end position="14"/>
    </location>
</feature>
<evidence type="ECO:0000256" key="1">
    <source>
        <dbReference type="SAM" id="MobiDB-lite"/>
    </source>
</evidence>
<protein>
    <submittedName>
        <fullName evidence="2">Uncharacterized protein</fullName>
    </submittedName>
</protein>
<feature type="compositionally biased region" description="Basic residues" evidence="1">
    <location>
        <begin position="54"/>
        <end position="70"/>
    </location>
</feature>
<dbReference type="EMBL" id="JACXVP010000009">
    <property type="protein sequence ID" value="KAG5588399.1"/>
    <property type="molecule type" value="Genomic_DNA"/>
</dbReference>
<sequence>MSSYRRKRKKRKKASERTYQMKRLSSFREDPTATNNEHNPWNLRAQLKKNNEIRRKKGKRKKGRRAQITR</sequence>
<keyword evidence="3" id="KW-1185">Reference proteome</keyword>
<evidence type="ECO:0000313" key="3">
    <source>
        <dbReference type="Proteomes" id="UP000824120"/>
    </source>
</evidence>
<dbReference type="Proteomes" id="UP000824120">
    <property type="component" value="Chromosome 9"/>
</dbReference>
<evidence type="ECO:0000313" key="2">
    <source>
        <dbReference type="EMBL" id="KAG5588399.1"/>
    </source>
</evidence>
<reference evidence="2 3" key="1">
    <citation type="submission" date="2020-09" db="EMBL/GenBank/DDBJ databases">
        <title>De no assembly of potato wild relative species, Solanum commersonii.</title>
        <authorList>
            <person name="Cho K."/>
        </authorList>
    </citation>
    <scope>NUCLEOTIDE SEQUENCE [LARGE SCALE GENOMIC DNA]</scope>
    <source>
        <strain evidence="2">LZ3.2</strain>
        <tissue evidence="2">Leaf</tissue>
    </source>
</reference>
<proteinExistence type="predicted"/>
<accession>A0A9J5XLN9</accession>
<name>A0A9J5XLN9_SOLCO</name>
<comment type="caution">
    <text evidence="2">The sequence shown here is derived from an EMBL/GenBank/DDBJ whole genome shotgun (WGS) entry which is preliminary data.</text>
</comment>
<gene>
    <name evidence="2" type="ORF">H5410_048833</name>
</gene>
<feature type="region of interest" description="Disordered" evidence="1">
    <location>
        <begin position="1"/>
        <end position="70"/>
    </location>
</feature>